<organism evidence="1">
    <name type="scientific">Ixodes ricinus</name>
    <name type="common">Common tick</name>
    <name type="synonym">Acarus ricinus</name>
    <dbReference type="NCBI Taxonomy" id="34613"/>
    <lineage>
        <taxon>Eukaryota</taxon>
        <taxon>Metazoa</taxon>
        <taxon>Ecdysozoa</taxon>
        <taxon>Arthropoda</taxon>
        <taxon>Chelicerata</taxon>
        <taxon>Arachnida</taxon>
        <taxon>Acari</taxon>
        <taxon>Parasitiformes</taxon>
        <taxon>Ixodida</taxon>
        <taxon>Ixodoidea</taxon>
        <taxon>Ixodidae</taxon>
        <taxon>Ixodinae</taxon>
        <taxon>Ixodes</taxon>
    </lineage>
</organism>
<proteinExistence type="predicted"/>
<protein>
    <submittedName>
        <fullName evidence="1">Putative secreted protein</fullName>
    </submittedName>
</protein>
<accession>A0A6B0UY74</accession>
<sequence length="167" mass="18138">MAASAWRRARWTAVTCCFPRRLSASSSAASSSGRTSRPGSVSFPVSRTSSWTCCWVRAVGTCVPRPGTDFTGSAVPRHPCGLSYSRCSSRHTCRSGCRAAAPGESTRGCWDSALSTLNWRVGCSLIPKTTPGVFRWTFPKCWRTRLPGCTAFHPRRASATRARTARS</sequence>
<reference evidence="1" key="1">
    <citation type="submission" date="2019-12" db="EMBL/GenBank/DDBJ databases">
        <title>An insight into the sialome of adult female Ixodes ricinus ticks feeding for 6 days.</title>
        <authorList>
            <person name="Perner J."/>
            <person name="Ribeiro J.M.C."/>
        </authorList>
    </citation>
    <scope>NUCLEOTIDE SEQUENCE</scope>
    <source>
        <strain evidence="1">Semi-engorged</strain>
        <tissue evidence="1">Salivary glands</tissue>
    </source>
</reference>
<evidence type="ECO:0000313" key="1">
    <source>
        <dbReference type="EMBL" id="MXU94622.1"/>
    </source>
</evidence>
<dbReference type="AlphaFoldDB" id="A0A6B0UY74"/>
<dbReference type="EMBL" id="GIFC01012539">
    <property type="protein sequence ID" value="MXU94622.1"/>
    <property type="molecule type" value="Transcribed_RNA"/>
</dbReference>
<name>A0A6B0UY74_IXORI</name>